<dbReference type="InterPro" id="IPR002589">
    <property type="entry name" value="Macro_dom"/>
</dbReference>
<comment type="caution">
    <text evidence="2">The sequence shown here is derived from an EMBL/GenBank/DDBJ whole genome shotgun (WGS) entry which is preliminary data.</text>
</comment>
<dbReference type="OrthoDB" id="6077599at2759"/>
<dbReference type="SUPFAM" id="SSF52949">
    <property type="entry name" value="Macro domain-like"/>
    <property type="match status" value="1"/>
</dbReference>
<proteinExistence type="predicted"/>
<dbReference type="EMBL" id="SRPO01000273">
    <property type="protein sequence ID" value="KAG5935083.1"/>
    <property type="molecule type" value="Genomic_DNA"/>
</dbReference>
<dbReference type="InterPro" id="IPR043472">
    <property type="entry name" value="Macro_dom-like"/>
</dbReference>
<reference evidence="2 3" key="1">
    <citation type="journal article" date="2020" name="bioRxiv">
        <title>Whole genome comparisons of ergot fungi reveals the divergence and evolution of species within the genus Claviceps are the result of varying mechanisms driving genome evolution and host range expansion.</title>
        <authorList>
            <person name="Wyka S.A."/>
            <person name="Mondo S.J."/>
            <person name="Liu M."/>
            <person name="Dettman J."/>
            <person name="Nalam V."/>
            <person name="Broders K.D."/>
        </authorList>
    </citation>
    <scope>NUCLEOTIDE SEQUENCE [LARGE SCALE GENOMIC DNA]</scope>
    <source>
        <strain evidence="2 3">CCC 1485</strain>
    </source>
</reference>
<accession>A0A9P7MA56</accession>
<dbReference type="PROSITE" id="PS51154">
    <property type="entry name" value="MACRO"/>
    <property type="match status" value="1"/>
</dbReference>
<dbReference type="AlphaFoldDB" id="A0A9P7MA56"/>
<sequence length="218" mass="23229">MVSVKTVSEIPTIFQLYQALALAKTTIPSLSLCPILPSSSINVRVGLLRGDITKIQIDAIVNAANSSLLGGGGVDGAIHRAAGPELLSECRELEGCATGDAVLTKGYGLPAKHVIHTVGPIYSKSKPLESERALRSCYEKSLRLASNEGLKTIAFSAISTGVYGFPGRDAAEVACDTVRTFLEHEGSGLEKVVFVVFQEKDEDIYKEALPKYFPSEDG</sequence>
<evidence type="ECO:0000313" key="3">
    <source>
        <dbReference type="Proteomes" id="UP000706124"/>
    </source>
</evidence>
<name>A0A9P7MA56_9HYPO</name>
<dbReference type="PANTHER" id="PTHR11106:SF27">
    <property type="entry name" value="MACRO DOMAIN-CONTAINING PROTEIN"/>
    <property type="match status" value="1"/>
</dbReference>
<feature type="domain" description="Macro" evidence="1">
    <location>
        <begin position="32"/>
        <end position="213"/>
    </location>
</feature>
<dbReference type="CDD" id="cd02908">
    <property type="entry name" value="Macro_OAADPr_deacetylase"/>
    <property type="match status" value="1"/>
</dbReference>
<protein>
    <recommendedName>
        <fullName evidence="1">Macro domain-containing protein</fullName>
    </recommendedName>
</protein>
<dbReference type="NCBIfam" id="NF001664">
    <property type="entry name" value="PRK00431.1-6"/>
    <property type="match status" value="1"/>
</dbReference>
<dbReference type="Gene3D" id="3.40.220.10">
    <property type="entry name" value="Leucine Aminopeptidase, subunit E, domain 1"/>
    <property type="match status" value="1"/>
</dbReference>
<gene>
    <name evidence="2" type="ORF">E4U60_003391</name>
</gene>
<organism evidence="2 3">
    <name type="scientific">Claviceps pazoutovae</name>
    <dbReference type="NCBI Taxonomy" id="1649127"/>
    <lineage>
        <taxon>Eukaryota</taxon>
        <taxon>Fungi</taxon>
        <taxon>Dikarya</taxon>
        <taxon>Ascomycota</taxon>
        <taxon>Pezizomycotina</taxon>
        <taxon>Sordariomycetes</taxon>
        <taxon>Hypocreomycetidae</taxon>
        <taxon>Hypocreales</taxon>
        <taxon>Clavicipitaceae</taxon>
        <taxon>Claviceps</taxon>
    </lineage>
</organism>
<keyword evidence="3" id="KW-1185">Reference proteome</keyword>
<dbReference type="Pfam" id="PF01661">
    <property type="entry name" value="Macro"/>
    <property type="match status" value="1"/>
</dbReference>
<dbReference type="PANTHER" id="PTHR11106">
    <property type="entry name" value="GANGLIOSIDE INDUCED DIFFERENTIATION ASSOCIATED PROTEIN 2-RELATED"/>
    <property type="match status" value="1"/>
</dbReference>
<evidence type="ECO:0000313" key="2">
    <source>
        <dbReference type="EMBL" id="KAG5935083.1"/>
    </source>
</evidence>
<dbReference type="SMART" id="SM00506">
    <property type="entry name" value="A1pp"/>
    <property type="match status" value="1"/>
</dbReference>
<evidence type="ECO:0000259" key="1">
    <source>
        <dbReference type="PROSITE" id="PS51154"/>
    </source>
</evidence>
<dbReference type="Proteomes" id="UP000706124">
    <property type="component" value="Unassembled WGS sequence"/>
</dbReference>